<gene>
    <name evidence="1" type="ORF">TSPGSL018_3955</name>
</gene>
<organism evidence="1">
    <name type="scientific">Tetraselmis sp. GSL018</name>
    <dbReference type="NCBI Taxonomy" id="582737"/>
    <lineage>
        <taxon>Eukaryota</taxon>
        <taxon>Viridiplantae</taxon>
        <taxon>Chlorophyta</taxon>
        <taxon>core chlorophytes</taxon>
        <taxon>Chlorodendrophyceae</taxon>
        <taxon>Chlorodendrales</taxon>
        <taxon>Chlorodendraceae</taxon>
        <taxon>Tetraselmis</taxon>
    </lineage>
</organism>
<sequence>GLRIVMEQNLRLSAHTCPPLGNSINCHNNVPASECFIPAYTYSPSSVTDMLMVPCYSPLLNNSNECGIPW</sequence>
<accession>A0A061SKF6</accession>
<evidence type="ECO:0000313" key="1">
    <source>
        <dbReference type="EMBL" id="JAC83186.1"/>
    </source>
</evidence>
<dbReference type="EMBL" id="GBEZ01001820">
    <property type="protein sequence ID" value="JAC83186.1"/>
    <property type="molecule type" value="Transcribed_RNA"/>
</dbReference>
<protein>
    <submittedName>
        <fullName evidence="1">Uncharacterized protein</fullName>
    </submittedName>
</protein>
<feature type="non-terminal residue" evidence="1">
    <location>
        <position position="1"/>
    </location>
</feature>
<reference evidence="1" key="1">
    <citation type="submission" date="2014-05" db="EMBL/GenBank/DDBJ databases">
        <title>The transcriptome of the halophilic microalga Tetraselmis sp. GSL018 isolated from the Great Salt Lake, Utah.</title>
        <authorList>
            <person name="Jinkerson R.E."/>
            <person name="D'Adamo S."/>
            <person name="Posewitz M.C."/>
        </authorList>
    </citation>
    <scope>NUCLEOTIDE SEQUENCE</scope>
    <source>
        <strain evidence="1">GSL018</strain>
    </source>
</reference>
<dbReference type="AlphaFoldDB" id="A0A061SKF6"/>
<name>A0A061SKF6_9CHLO</name>
<proteinExistence type="predicted"/>